<dbReference type="AlphaFoldDB" id="A0A1Y0C1M2"/>
<accession>A0A1Y0C1M2</accession>
<sequence>MRWGTRMTVQLMTTELVRILKEASLFASSATTIPIINAVHLEASGQELVAVGTDRFVLGASKTELDEATGGFAAALTLQQVKTIIQLAGACKQAFSKVALDADGKTIRVAFSSGETITLPASEIESGVHRGWLTLLKSSPDSEPSKAMVLNPQFLAKFARVSGASRMRVHFFGHTRPIRVVIGDSFVGMVMPVRMADDDSMDWVVPEWVNPSPEKREPKKAVARKPRAKRPSKAAVA</sequence>
<feature type="compositionally biased region" description="Basic residues" evidence="1">
    <location>
        <begin position="221"/>
        <end position="237"/>
    </location>
</feature>
<dbReference type="Gene3D" id="3.10.150.10">
    <property type="entry name" value="DNA Polymerase III, subunit A, domain 2"/>
    <property type="match status" value="1"/>
</dbReference>
<proteinExistence type="predicted"/>
<dbReference type="EMBL" id="CP020809">
    <property type="protein sequence ID" value="ART69083.1"/>
    <property type="molecule type" value="Genomic_DNA"/>
</dbReference>
<dbReference type="Proteomes" id="UP000195331">
    <property type="component" value="Chromosome"/>
</dbReference>
<organism evidence="2 3">
    <name type="scientific">Mycobacterium dioxanotrophicus</name>
    <dbReference type="NCBI Taxonomy" id="482462"/>
    <lineage>
        <taxon>Bacteria</taxon>
        <taxon>Bacillati</taxon>
        <taxon>Actinomycetota</taxon>
        <taxon>Actinomycetes</taxon>
        <taxon>Mycobacteriales</taxon>
        <taxon>Mycobacteriaceae</taxon>
        <taxon>Mycobacterium</taxon>
    </lineage>
</organism>
<name>A0A1Y0C1M2_9MYCO</name>
<evidence type="ECO:0000313" key="2">
    <source>
        <dbReference type="EMBL" id="ART69083.1"/>
    </source>
</evidence>
<evidence type="ECO:0000256" key="1">
    <source>
        <dbReference type="SAM" id="MobiDB-lite"/>
    </source>
</evidence>
<gene>
    <name evidence="2" type="ORF">BTO20_11240</name>
</gene>
<keyword evidence="3" id="KW-1185">Reference proteome</keyword>
<feature type="region of interest" description="Disordered" evidence="1">
    <location>
        <begin position="208"/>
        <end position="237"/>
    </location>
</feature>
<dbReference type="KEGG" id="mdx:BTO20_11240"/>
<reference evidence="2 3" key="1">
    <citation type="submission" date="2017-04" db="EMBL/GenBank/DDBJ databases">
        <title>Whole Genome Sequence of 1,4-Dioxane Degrading Bacterium Mycobacterium dioxanotrophicus PH-06.</title>
        <authorList>
            <person name="He Y."/>
        </authorList>
    </citation>
    <scope>NUCLEOTIDE SEQUENCE [LARGE SCALE GENOMIC DNA]</scope>
    <source>
        <strain evidence="2 3">PH-06</strain>
    </source>
</reference>
<protein>
    <submittedName>
        <fullName evidence="2">Uncharacterized protein</fullName>
    </submittedName>
</protein>
<dbReference type="InterPro" id="IPR046938">
    <property type="entry name" value="DNA_clamp_sf"/>
</dbReference>
<dbReference type="SUPFAM" id="SSF55979">
    <property type="entry name" value="DNA clamp"/>
    <property type="match status" value="1"/>
</dbReference>
<evidence type="ECO:0000313" key="3">
    <source>
        <dbReference type="Proteomes" id="UP000195331"/>
    </source>
</evidence>